<feature type="compositionally biased region" description="Polar residues" evidence="1">
    <location>
        <begin position="16"/>
        <end position="38"/>
    </location>
</feature>
<name>A0A3B0JVU7_DROGU</name>
<keyword evidence="3" id="KW-1185">Reference proteome</keyword>
<feature type="region of interest" description="Disordered" evidence="1">
    <location>
        <begin position="1"/>
        <end position="53"/>
    </location>
</feature>
<accession>A0A3B0JVU7</accession>
<sequence length="190" mass="20024">MMAENSDNLFPKRVSSPPNGKEQTQPPAKNQATESSDATGLLDNLVSGVPPTSYPEQVRVSALNAMVDEWMNTGQRVEDNVLGGATAAGNLPAAAKNEPNGADEGSPMVASQPNDEEVISLISSDEEVTSPISIDEAVTSPISSDEEVTSPISSDEEVISLISSDEEDDCIIIDDEPDDEQQEAAPSSKH</sequence>
<protein>
    <submittedName>
        <fullName evidence="2">Uncharacterized protein</fullName>
    </submittedName>
</protein>
<evidence type="ECO:0000256" key="1">
    <source>
        <dbReference type="SAM" id="MobiDB-lite"/>
    </source>
</evidence>
<gene>
    <name evidence="2" type="ORF">DGUA_6G010407</name>
</gene>
<reference evidence="3" key="1">
    <citation type="submission" date="2018-01" db="EMBL/GenBank/DDBJ databases">
        <authorList>
            <person name="Alioto T."/>
            <person name="Alioto T."/>
        </authorList>
    </citation>
    <scope>NUCLEOTIDE SEQUENCE [LARGE SCALE GENOMIC DNA]</scope>
</reference>
<dbReference type="Proteomes" id="UP000268350">
    <property type="component" value="Unassembled WGS sequence"/>
</dbReference>
<proteinExistence type="predicted"/>
<feature type="region of interest" description="Disordered" evidence="1">
    <location>
        <begin position="91"/>
        <end position="112"/>
    </location>
</feature>
<dbReference type="EMBL" id="OUUW01000003">
    <property type="protein sequence ID" value="SPP77859.1"/>
    <property type="molecule type" value="Genomic_DNA"/>
</dbReference>
<organism evidence="2 3">
    <name type="scientific">Drosophila guanche</name>
    <name type="common">Fruit fly</name>
    <dbReference type="NCBI Taxonomy" id="7266"/>
    <lineage>
        <taxon>Eukaryota</taxon>
        <taxon>Metazoa</taxon>
        <taxon>Ecdysozoa</taxon>
        <taxon>Arthropoda</taxon>
        <taxon>Hexapoda</taxon>
        <taxon>Insecta</taxon>
        <taxon>Pterygota</taxon>
        <taxon>Neoptera</taxon>
        <taxon>Endopterygota</taxon>
        <taxon>Diptera</taxon>
        <taxon>Brachycera</taxon>
        <taxon>Muscomorpha</taxon>
        <taxon>Ephydroidea</taxon>
        <taxon>Drosophilidae</taxon>
        <taxon>Drosophila</taxon>
        <taxon>Sophophora</taxon>
    </lineage>
</organism>
<dbReference type="AlphaFoldDB" id="A0A3B0JVU7"/>
<evidence type="ECO:0000313" key="3">
    <source>
        <dbReference type="Proteomes" id="UP000268350"/>
    </source>
</evidence>
<evidence type="ECO:0000313" key="2">
    <source>
        <dbReference type="EMBL" id="SPP77859.1"/>
    </source>
</evidence>